<comment type="caution">
    <text evidence="1">The sequence shown here is derived from an EMBL/GenBank/DDBJ whole genome shotgun (WGS) entry which is preliminary data.</text>
</comment>
<dbReference type="EMBL" id="JASBWR010000006">
    <property type="protein sequence ID" value="KAJ9112041.1"/>
    <property type="molecule type" value="Genomic_DNA"/>
</dbReference>
<dbReference type="Proteomes" id="UP001241377">
    <property type="component" value="Unassembled WGS sequence"/>
</dbReference>
<reference evidence="1" key="1">
    <citation type="submission" date="2023-04" db="EMBL/GenBank/DDBJ databases">
        <title>Draft Genome sequencing of Naganishia species isolated from polar environments using Oxford Nanopore Technology.</title>
        <authorList>
            <person name="Leo P."/>
            <person name="Venkateswaran K."/>
        </authorList>
    </citation>
    <scope>NUCLEOTIDE SEQUENCE</scope>
    <source>
        <strain evidence="1">MNA-CCFEE 5261</strain>
    </source>
</reference>
<evidence type="ECO:0000313" key="2">
    <source>
        <dbReference type="Proteomes" id="UP001241377"/>
    </source>
</evidence>
<evidence type="ECO:0000313" key="1">
    <source>
        <dbReference type="EMBL" id="KAJ9112041.1"/>
    </source>
</evidence>
<organism evidence="1 2">
    <name type="scientific">Naganishia cerealis</name>
    <dbReference type="NCBI Taxonomy" id="610337"/>
    <lineage>
        <taxon>Eukaryota</taxon>
        <taxon>Fungi</taxon>
        <taxon>Dikarya</taxon>
        <taxon>Basidiomycota</taxon>
        <taxon>Agaricomycotina</taxon>
        <taxon>Tremellomycetes</taxon>
        <taxon>Filobasidiales</taxon>
        <taxon>Filobasidiaceae</taxon>
        <taxon>Naganishia</taxon>
    </lineage>
</organism>
<proteinExistence type="predicted"/>
<sequence length="270" mass="31642">MSVPFDIDPYEVLHVAKDATPLEIKRSYKKLSLKYHPDKIQQAGNSVENDTFPKIQFAYSILSDAVKRQRYDQTELMASGVDDEGGFFDWKEYFLTMHDKITIDMIDEDRKRYQNSEEERQDIVQNFIYYEGDFLKLFEVIPHLEFDEEAEQRVFAIVEEAIGDKKVDETVIKSFEKYKKSRKTKVKQMLKRLAKEAKESEKLAAAIKDKGNRRLDSESDLKALIQSRQSSRMDSLIDKLESKYGAKKGKKRAPTEEEFEKIQAGLKRRR</sequence>
<protein>
    <submittedName>
        <fullName evidence="1">Uncharacterized protein</fullName>
    </submittedName>
</protein>
<gene>
    <name evidence="1" type="ORF">QFC19_000964</name>
</gene>
<accession>A0ACC2WKU3</accession>
<keyword evidence="2" id="KW-1185">Reference proteome</keyword>
<name>A0ACC2WKU3_9TREE</name>